<dbReference type="PROSITE" id="PS50262">
    <property type="entry name" value="G_PROTEIN_RECEP_F1_2"/>
    <property type="match status" value="1"/>
</dbReference>
<reference evidence="12" key="1">
    <citation type="journal article" date="2023" name="Mol. Biol. Evol.">
        <title>Third-Generation Sequencing Reveals the Adaptive Role of the Epigenome in Three Deep-Sea Polychaetes.</title>
        <authorList>
            <person name="Perez M."/>
            <person name="Aroh O."/>
            <person name="Sun Y."/>
            <person name="Lan Y."/>
            <person name="Juniper S.K."/>
            <person name="Young C.R."/>
            <person name="Angers B."/>
            <person name="Qian P.Y."/>
        </authorList>
    </citation>
    <scope>NUCLEOTIDE SEQUENCE</scope>
    <source>
        <strain evidence="12">R07B-5</strain>
    </source>
</reference>
<dbReference type="SUPFAM" id="SSF81321">
    <property type="entry name" value="Family A G protein-coupled receptor-like"/>
    <property type="match status" value="1"/>
</dbReference>
<keyword evidence="13" id="KW-1185">Reference proteome</keyword>
<name>A0AAD9NUT6_RIDPI</name>
<feature type="transmembrane region" description="Helical" evidence="10">
    <location>
        <begin position="547"/>
        <end position="567"/>
    </location>
</feature>
<accession>A0AAD9NUT6</accession>
<sequence>MLLQNNSSNGDVPGDFSNYNDIASIAFYAVFMPGAFVGNVLCIVVVRHLVSHRSTCQSIPDKCVGMLATAFVSSVYFKLEFVIQVLISLDRYFALIRPLQYRAFSSCRIIMVIMTGIAILSVGTTAVTVAFSDRATTLDTWPLCSLRPTFDSATNYVITSLNGFVFVAGVVVFAVCNAAIIRLLWTYHARRENFVLKEISKVVGTSKKTALAPNKQATSNSKRGLYKHDDLREHNGANKNDVNIVAQANEREPNTPSTDLFVDMKAKETVEMDYCDGGILGKEADGHLKNTITGSHGDTFGKTPGYLPPGGPQHSGRITVVSGKTNLGAVDIHQSEVTTANIPVPCTTEQFERRFSKQADAVVCQNSHRLPADTGSRRSSESDLHDMRRWFNHIKYNTNIAADISHKEPSPDNIHSNTVTTMTNNPTTTTSDNEHTDTHQNEHLPAFPNAIDTSKHETDARLCNVVNGANSVVENASQRTTSGSVRTNKSDDHNALHPAPQQERLSDEQKGRCCARSRSVQLTYVQRQLGKLLKKVRKSVQKQRREILLARMVMMCSVVFLLTWIPYVVVVLCSMVDVKVSPVVEDVALKLIFSNALLNPLFHGLCRGNYRKGYLYVSHSALHRLCCLCVDKPGESTLFYESRKRKRRQQAVQRQYMQRRRQARSAHERQILQQTWHMRASYIPDDLFDRFMETCSDSASNEISPIDYEALVFDDDALLYKNLQKIWAMSAAMRDMGDDLDSDIELNVDYDRLVADDNNVLTGFDTVDSSV</sequence>
<dbReference type="Gene3D" id="1.20.1070.10">
    <property type="entry name" value="Rhodopsin 7-helix transmembrane proteins"/>
    <property type="match status" value="2"/>
</dbReference>
<dbReference type="Pfam" id="PF00001">
    <property type="entry name" value="7tm_1"/>
    <property type="match status" value="1"/>
</dbReference>
<evidence type="ECO:0000313" key="13">
    <source>
        <dbReference type="Proteomes" id="UP001209878"/>
    </source>
</evidence>
<feature type="region of interest" description="Disordered" evidence="9">
    <location>
        <begin position="404"/>
        <end position="440"/>
    </location>
</feature>
<keyword evidence="6 10" id="KW-0472">Membrane</keyword>
<evidence type="ECO:0000256" key="4">
    <source>
        <dbReference type="ARBA" id="ARBA00022989"/>
    </source>
</evidence>
<keyword evidence="3 10" id="KW-0812">Transmembrane</keyword>
<evidence type="ECO:0000256" key="5">
    <source>
        <dbReference type="ARBA" id="ARBA00023040"/>
    </source>
</evidence>
<evidence type="ECO:0000256" key="9">
    <source>
        <dbReference type="SAM" id="MobiDB-lite"/>
    </source>
</evidence>
<dbReference type="CDD" id="cd00637">
    <property type="entry name" value="7tm_classA_rhodopsin-like"/>
    <property type="match status" value="1"/>
</dbReference>
<dbReference type="InterPro" id="IPR050569">
    <property type="entry name" value="TAAR"/>
</dbReference>
<evidence type="ECO:0000256" key="1">
    <source>
        <dbReference type="ARBA" id="ARBA00004651"/>
    </source>
</evidence>
<keyword evidence="5" id="KW-0297">G-protein coupled receptor</keyword>
<keyword evidence="4 10" id="KW-1133">Transmembrane helix</keyword>
<keyword evidence="8" id="KW-0807">Transducer</keyword>
<keyword evidence="7" id="KW-0675">Receptor</keyword>
<dbReference type="InterPro" id="IPR000276">
    <property type="entry name" value="GPCR_Rhodpsn"/>
</dbReference>
<feature type="domain" description="G-protein coupled receptors family 1 profile" evidence="11">
    <location>
        <begin position="85"/>
        <end position="603"/>
    </location>
</feature>
<gene>
    <name evidence="12" type="ORF">NP493_452g00000</name>
</gene>
<dbReference type="GO" id="GO:0005886">
    <property type="term" value="C:plasma membrane"/>
    <property type="evidence" value="ECO:0007669"/>
    <property type="project" value="UniProtKB-SubCell"/>
</dbReference>
<dbReference type="EMBL" id="JAODUO010000452">
    <property type="protein sequence ID" value="KAK2180234.1"/>
    <property type="molecule type" value="Genomic_DNA"/>
</dbReference>
<keyword evidence="2" id="KW-1003">Cell membrane</keyword>
<feature type="compositionally biased region" description="Polar residues" evidence="9">
    <location>
        <begin position="473"/>
        <end position="487"/>
    </location>
</feature>
<comment type="caution">
    <text evidence="12">The sequence shown here is derived from an EMBL/GenBank/DDBJ whole genome shotgun (WGS) entry which is preliminary data.</text>
</comment>
<feature type="transmembrane region" description="Helical" evidence="10">
    <location>
        <begin position="25"/>
        <end position="46"/>
    </location>
</feature>
<evidence type="ECO:0000256" key="6">
    <source>
        <dbReference type="ARBA" id="ARBA00023136"/>
    </source>
</evidence>
<feature type="transmembrane region" description="Helical" evidence="10">
    <location>
        <begin position="109"/>
        <end position="131"/>
    </location>
</feature>
<evidence type="ECO:0000313" key="12">
    <source>
        <dbReference type="EMBL" id="KAK2180234.1"/>
    </source>
</evidence>
<dbReference type="PANTHER" id="PTHR24249">
    <property type="entry name" value="HISTAMINE RECEPTOR-RELATED G-PROTEIN COUPLED RECEPTOR"/>
    <property type="match status" value="1"/>
</dbReference>
<dbReference type="PANTHER" id="PTHR24249:SF372">
    <property type="entry name" value="G-PROTEIN COUPLED RECEPTORS FAMILY 1 PROFILE DOMAIN-CONTAINING PROTEIN"/>
    <property type="match status" value="1"/>
</dbReference>
<evidence type="ECO:0000256" key="7">
    <source>
        <dbReference type="ARBA" id="ARBA00023170"/>
    </source>
</evidence>
<evidence type="ECO:0000256" key="3">
    <source>
        <dbReference type="ARBA" id="ARBA00022692"/>
    </source>
</evidence>
<organism evidence="12 13">
    <name type="scientific">Ridgeia piscesae</name>
    <name type="common">Tubeworm</name>
    <dbReference type="NCBI Taxonomy" id="27915"/>
    <lineage>
        <taxon>Eukaryota</taxon>
        <taxon>Metazoa</taxon>
        <taxon>Spiralia</taxon>
        <taxon>Lophotrochozoa</taxon>
        <taxon>Annelida</taxon>
        <taxon>Polychaeta</taxon>
        <taxon>Sedentaria</taxon>
        <taxon>Canalipalpata</taxon>
        <taxon>Sabellida</taxon>
        <taxon>Siboglinidae</taxon>
        <taxon>Ridgeia</taxon>
    </lineage>
</organism>
<feature type="compositionally biased region" description="Low complexity" evidence="9">
    <location>
        <begin position="417"/>
        <end position="431"/>
    </location>
</feature>
<protein>
    <recommendedName>
        <fullName evidence="11">G-protein coupled receptors family 1 profile domain-containing protein</fullName>
    </recommendedName>
</protein>
<dbReference type="AlphaFoldDB" id="A0AAD9NUT6"/>
<feature type="region of interest" description="Disordered" evidence="9">
    <location>
        <begin position="473"/>
        <end position="509"/>
    </location>
</feature>
<evidence type="ECO:0000256" key="2">
    <source>
        <dbReference type="ARBA" id="ARBA00022475"/>
    </source>
</evidence>
<evidence type="ECO:0000256" key="8">
    <source>
        <dbReference type="ARBA" id="ARBA00023224"/>
    </source>
</evidence>
<proteinExistence type="predicted"/>
<evidence type="ECO:0000256" key="10">
    <source>
        <dbReference type="SAM" id="Phobius"/>
    </source>
</evidence>
<feature type="transmembrane region" description="Helical" evidence="10">
    <location>
        <begin position="164"/>
        <end position="185"/>
    </location>
</feature>
<dbReference type="PRINTS" id="PR00237">
    <property type="entry name" value="GPCRRHODOPSN"/>
</dbReference>
<dbReference type="InterPro" id="IPR017452">
    <property type="entry name" value="GPCR_Rhodpsn_7TM"/>
</dbReference>
<dbReference type="Proteomes" id="UP001209878">
    <property type="component" value="Unassembled WGS sequence"/>
</dbReference>
<dbReference type="GO" id="GO:0004930">
    <property type="term" value="F:G protein-coupled receptor activity"/>
    <property type="evidence" value="ECO:0007669"/>
    <property type="project" value="UniProtKB-KW"/>
</dbReference>
<comment type="subcellular location">
    <subcellularLocation>
        <location evidence="1">Cell membrane</location>
        <topology evidence="1">Multi-pass membrane protein</topology>
    </subcellularLocation>
</comment>
<evidence type="ECO:0000259" key="11">
    <source>
        <dbReference type="PROSITE" id="PS50262"/>
    </source>
</evidence>